<organism evidence="1">
    <name type="scientific">marine sediment metagenome</name>
    <dbReference type="NCBI Taxonomy" id="412755"/>
    <lineage>
        <taxon>unclassified sequences</taxon>
        <taxon>metagenomes</taxon>
        <taxon>ecological metagenomes</taxon>
    </lineage>
</organism>
<feature type="non-terminal residue" evidence="1">
    <location>
        <position position="1"/>
    </location>
</feature>
<proteinExistence type="predicted"/>
<name>X1LMA4_9ZZZZ</name>
<gene>
    <name evidence="1" type="ORF">S06H3_31281</name>
</gene>
<accession>X1LMA4</accession>
<protein>
    <submittedName>
        <fullName evidence="1">Uncharacterized protein</fullName>
    </submittedName>
</protein>
<reference evidence="1" key="1">
    <citation type="journal article" date="2014" name="Front. Microbiol.">
        <title>High frequency of phylogenetically diverse reductive dehalogenase-homologous genes in deep subseafloor sedimentary metagenomes.</title>
        <authorList>
            <person name="Kawai M."/>
            <person name="Futagami T."/>
            <person name="Toyoda A."/>
            <person name="Takaki Y."/>
            <person name="Nishi S."/>
            <person name="Hori S."/>
            <person name="Arai W."/>
            <person name="Tsubouchi T."/>
            <person name="Morono Y."/>
            <person name="Uchiyama I."/>
            <person name="Ito T."/>
            <person name="Fujiyama A."/>
            <person name="Inagaki F."/>
            <person name="Takami H."/>
        </authorList>
    </citation>
    <scope>NUCLEOTIDE SEQUENCE</scope>
    <source>
        <strain evidence="1">Expedition CK06-06</strain>
    </source>
</reference>
<evidence type="ECO:0000313" key="1">
    <source>
        <dbReference type="EMBL" id="GAI20472.1"/>
    </source>
</evidence>
<sequence length="264" mass="28133">QCALLELNNNSGNYTETPLEQNFTINDRMVNVTATYVGGGIYKVTSTATSPNGRSTTIECDVGLGVGSVTLAVATKKDMTLQNTIVNSSLDYPGEGNIHSAENILLTDCQIYGDATAMGFISGGEVIEPGIVTEYSLLLVPFPQDYSALYMAMAQEGGTHPLENMEIYEDRSLGPLYINGYLRIENATVNLTGTVYVTGDIIVEGSNLDGDENIVAGGDITIEQGSVRSDIIPIILCIKVDGRIYSEGHQEGPTTVDGVLYAPS</sequence>
<dbReference type="EMBL" id="BARV01018508">
    <property type="protein sequence ID" value="GAI20472.1"/>
    <property type="molecule type" value="Genomic_DNA"/>
</dbReference>
<dbReference type="AlphaFoldDB" id="X1LMA4"/>
<comment type="caution">
    <text evidence="1">The sequence shown here is derived from an EMBL/GenBank/DDBJ whole genome shotgun (WGS) entry which is preliminary data.</text>
</comment>